<feature type="domain" description="HTH gntR-type" evidence="4">
    <location>
        <begin position="20"/>
        <end position="89"/>
    </location>
</feature>
<evidence type="ECO:0000256" key="2">
    <source>
        <dbReference type="ARBA" id="ARBA00023125"/>
    </source>
</evidence>
<accession>A0ABW3HR76</accession>
<dbReference type="Gene3D" id="3.40.1410.10">
    <property type="entry name" value="Chorismate lyase-like"/>
    <property type="match status" value="1"/>
</dbReference>
<dbReference type="InterPro" id="IPR028978">
    <property type="entry name" value="Chorismate_lyase_/UTRA_dom_sf"/>
</dbReference>
<evidence type="ECO:0000313" key="6">
    <source>
        <dbReference type="Proteomes" id="UP001596989"/>
    </source>
</evidence>
<dbReference type="InterPro" id="IPR011663">
    <property type="entry name" value="UTRA"/>
</dbReference>
<keyword evidence="1" id="KW-0805">Transcription regulation</keyword>
<evidence type="ECO:0000256" key="3">
    <source>
        <dbReference type="ARBA" id="ARBA00023163"/>
    </source>
</evidence>
<evidence type="ECO:0000259" key="4">
    <source>
        <dbReference type="PROSITE" id="PS50949"/>
    </source>
</evidence>
<dbReference type="InterPro" id="IPR036390">
    <property type="entry name" value="WH_DNA-bd_sf"/>
</dbReference>
<sequence>MIVLSNQSEAVNKVDFESGVPLHLQVREIIRKEVENQELVDENGKMPTEAELVERFGVSRVTIRNAMQSLVEEGMFIRERGRGTYLNTNRPENWVGRLMGFTESIREAGFEPGADILRKGMTNQHPEEVRDQMKQRAVWELKRVRHADGIPIAIEQAYYPPEIGIDLEQQDLNKIAIYKYFEDELGIFLKEADQKISAVKAGKEEADILGVELGDPLLHLERISYSQQNESVEYLKALYHPDYYQYEIKLMRRFKQ</sequence>
<dbReference type="PANTHER" id="PTHR44846">
    <property type="entry name" value="MANNOSYL-D-GLYCERATE TRANSPORT/METABOLISM SYSTEM REPRESSOR MNGR-RELATED"/>
    <property type="match status" value="1"/>
</dbReference>
<dbReference type="Proteomes" id="UP001596989">
    <property type="component" value="Unassembled WGS sequence"/>
</dbReference>
<dbReference type="SMART" id="SM00866">
    <property type="entry name" value="UTRA"/>
    <property type="match status" value="1"/>
</dbReference>
<dbReference type="RefSeq" id="WP_377564204.1">
    <property type="nucleotide sequence ID" value="NZ_JBHTJZ010000011.1"/>
</dbReference>
<keyword evidence="3" id="KW-0804">Transcription</keyword>
<evidence type="ECO:0000313" key="5">
    <source>
        <dbReference type="EMBL" id="MFD0959914.1"/>
    </source>
</evidence>
<organism evidence="5 6">
    <name type="scientific">Paenibacillus chungangensis</name>
    <dbReference type="NCBI Taxonomy" id="696535"/>
    <lineage>
        <taxon>Bacteria</taxon>
        <taxon>Bacillati</taxon>
        <taxon>Bacillota</taxon>
        <taxon>Bacilli</taxon>
        <taxon>Bacillales</taxon>
        <taxon>Paenibacillaceae</taxon>
        <taxon>Paenibacillus</taxon>
    </lineage>
</organism>
<evidence type="ECO:0000256" key="1">
    <source>
        <dbReference type="ARBA" id="ARBA00023015"/>
    </source>
</evidence>
<gene>
    <name evidence="5" type="ORF">ACFQ2I_10970</name>
</gene>
<dbReference type="Pfam" id="PF07702">
    <property type="entry name" value="UTRA"/>
    <property type="match status" value="1"/>
</dbReference>
<dbReference type="SUPFAM" id="SSF46785">
    <property type="entry name" value="Winged helix' DNA-binding domain"/>
    <property type="match status" value="1"/>
</dbReference>
<name>A0ABW3HR76_9BACL</name>
<dbReference type="SUPFAM" id="SSF64288">
    <property type="entry name" value="Chorismate lyase-like"/>
    <property type="match status" value="1"/>
</dbReference>
<dbReference type="InterPro" id="IPR036388">
    <property type="entry name" value="WH-like_DNA-bd_sf"/>
</dbReference>
<dbReference type="SMART" id="SM00345">
    <property type="entry name" value="HTH_GNTR"/>
    <property type="match status" value="1"/>
</dbReference>
<dbReference type="PROSITE" id="PS50949">
    <property type="entry name" value="HTH_GNTR"/>
    <property type="match status" value="1"/>
</dbReference>
<dbReference type="PRINTS" id="PR00035">
    <property type="entry name" value="HTHGNTR"/>
</dbReference>
<dbReference type="PANTHER" id="PTHR44846:SF1">
    <property type="entry name" value="MANNOSYL-D-GLYCERATE TRANSPORT_METABOLISM SYSTEM REPRESSOR MNGR-RELATED"/>
    <property type="match status" value="1"/>
</dbReference>
<dbReference type="Pfam" id="PF00392">
    <property type="entry name" value="GntR"/>
    <property type="match status" value="1"/>
</dbReference>
<protein>
    <submittedName>
        <fullName evidence="5">GntR family transcriptional regulator</fullName>
    </submittedName>
</protein>
<keyword evidence="6" id="KW-1185">Reference proteome</keyword>
<dbReference type="InterPro" id="IPR000524">
    <property type="entry name" value="Tscrpt_reg_HTH_GntR"/>
</dbReference>
<keyword evidence="2" id="KW-0238">DNA-binding</keyword>
<reference evidence="6" key="1">
    <citation type="journal article" date="2019" name="Int. J. Syst. Evol. Microbiol.">
        <title>The Global Catalogue of Microorganisms (GCM) 10K type strain sequencing project: providing services to taxonomists for standard genome sequencing and annotation.</title>
        <authorList>
            <consortium name="The Broad Institute Genomics Platform"/>
            <consortium name="The Broad Institute Genome Sequencing Center for Infectious Disease"/>
            <person name="Wu L."/>
            <person name="Ma J."/>
        </authorList>
    </citation>
    <scope>NUCLEOTIDE SEQUENCE [LARGE SCALE GENOMIC DNA]</scope>
    <source>
        <strain evidence="6">CCUG 59129</strain>
    </source>
</reference>
<proteinExistence type="predicted"/>
<dbReference type="Gene3D" id="1.10.10.10">
    <property type="entry name" value="Winged helix-like DNA-binding domain superfamily/Winged helix DNA-binding domain"/>
    <property type="match status" value="1"/>
</dbReference>
<comment type="caution">
    <text evidence="5">The sequence shown here is derived from an EMBL/GenBank/DDBJ whole genome shotgun (WGS) entry which is preliminary data.</text>
</comment>
<dbReference type="EMBL" id="JBHTJZ010000011">
    <property type="protein sequence ID" value="MFD0959914.1"/>
    <property type="molecule type" value="Genomic_DNA"/>
</dbReference>
<dbReference type="CDD" id="cd07377">
    <property type="entry name" value="WHTH_GntR"/>
    <property type="match status" value="1"/>
</dbReference>
<dbReference type="InterPro" id="IPR050679">
    <property type="entry name" value="Bact_HTH_transcr_reg"/>
</dbReference>